<name>A0A4D6KXH5_VIGUN</name>
<dbReference type="AlphaFoldDB" id="A0A4D6KXH5"/>
<gene>
    <name evidence="1" type="ORF">DEO72_LG2g509</name>
</gene>
<dbReference type="Gramene" id="Vigun03g401400.1.v1.2">
    <property type="protein sequence ID" value="Vigun03g401400.1.v1.2.CDS.1"/>
    <property type="gene ID" value="Vigun03g401400.v1.2"/>
</dbReference>
<dbReference type="EMBL" id="CP039346">
    <property type="protein sequence ID" value="QCD80189.1"/>
    <property type="molecule type" value="Genomic_DNA"/>
</dbReference>
<accession>A0A4D6KXH5</accession>
<organism evidence="1 2">
    <name type="scientific">Vigna unguiculata</name>
    <name type="common">Cowpea</name>
    <dbReference type="NCBI Taxonomy" id="3917"/>
    <lineage>
        <taxon>Eukaryota</taxon>
        <taxon>Viridiplantae</taxon>
        <taxon>Streptophyta</taxon>
        <taxon>Embryophyta</taxon>
        <taxon>Tracheophyta</taxon>
        <taxon>Spermatophyta</taxon>
        <taxon>Magnoliopsida</taxon>
        <taxon>eudicotyledons</taxon>
        <taxon>Gunneridae</taxon>
        <taxon>Pentapetalae</taxon>
        <taxon>rosids</taxon>
        <taxon>fabids</taxon>
        <taxon>Fabales</taxon>
        <taxon>Fabaceae</taxon>
        <taxon>Papilionoideae</taxon>
        <taxon>50 kb inversion clade</taxon>
        <taxon>NPAAA clade</taxon>
        <taxon>indigoferoid/millettioid clade</taxon>
        <taxon>Phaseoleae</taxon>
        <taxon>Vigna</taxon>
    </lineage>
</organism>
<sequence>MAVHVPPLSATTAFPCSLQRAATAAQRLQLNHHHRAFTLPSPSRVHLHAPKPRRMLLFNGGVFLLHQNSIHNVVVVAAARGDESGLDGVEVGIKGGEFQVRAFVKIVVAVEEGDARRGGDVGCMGGELQRASSSSTVWFGRRVKALWWVSKRRGVEDERRSWGPNW</sequence>
<reference evidence="1 2" key="1">
    <citation type="submission" date="2019-04" db="EMBL/GenBank/DDBJ databases">
        <title>An improved genome assembly and genetic linkage map for asparagus bean, Vigna unguiculata ssp. sesquipedialis.</title>
        <authorList>
            <person name="Xia Q."/>
            <person name="Zhang R."/>
            <person name="Dong Y."/>
        </authorList>
    </citation>
    <scope>NUCLEOTIDE SEQUENCE [LARGE SCALE GENOMIC DNA]</scope>
    <source>
        <tissue evidence="1">Leaf</tissue>
    </source>
</reference>
<protein>
    <submittedName>
        <fullName evidence="1">Uncharacterized protein</fullName>
    </submittedName>
</protein>
<dbReference type="Proteomes" id="UP000501690">
    <property type="component" value="Linkage Group LG2"/>
</dbReference>
<keyword evidence="2" id="KW-1185">Reference proteome</keyword>
<evidence type="ECO:0000313" key="1">
    <source>
        <dbReference type="EMBL" id="QCD80189.1"/>
    </source>
</evidence>
<evidence type="ECO:0000313" key="2">
    <source>
        <dbReference type="Proteomes" id="UP000501690"/>
    </source>
</evidence>
<proteinExistence type="predicted"/>